<evidence type="ECO:0000313" key="2">
    <source>
        <dbReference type="EMBL" id="TRY97748.1"/>
    </source>
</evidence>
<organism evidence="2 3">
    <name type="scientific">Danionella cerebrum</name>
    <dbReference type="NCBI Taxonomy" id="2873325"/>
    <lineage>
        <taxon>Eukaryota</taxon>
        <taxon>Metazoa</taxon>
        <taxon>Chordata</taxon>
        <taxon>Craniata</taxon>
        <taxon>Vertebrata</taxon>
        <taxon>Euteleostomi</taxon>
        <taxon>Actinopterygii</taxon>
        <taxon>Neopterygii</taxon>
        <taxon>Teleostei</taxon>
        <taxon>Ostariophysi</taxon>
        <taxon>Cypriniformes</taxon>
        <taxon>Danionidae</taxon>
        <taxon>Danioninae</taxon>
        <taxon>Danionella</taxon>
    </lineage>
</organism>
<dbReference type="Proteomes" id="UP000316079">
    <property type="component" value="Unassembled WGS sequence"/>
</dbReference>
<gene>
    <name evidence="2" type="ORF">DNTS_008259</name>
</gene>
<comment type="caution">
    <text evidence="2">The sequence shown here is derived from an EMBL/GenBank/DDBJ whole genome shotgun (WGS) entry which is preliminary data.</text>
</comment>
<evidence type="ECO:0000313" key="3">
    <source>
        <dbReference type="Proteomes" id="UP000316079"/>
    </source>
</evidence>
<proteinExistence type="predicted"/>
<dbReference type="AlphaFoldDB" id="A0A553R6D8"/>
<feature type="compositionally biased region" description="Basic and acidic residues" evidence="1">
    <location>
        <begin position="9"/>
        <end position="21"/>
    </location>
</feature>
<feature type="region of interest" description="Disordered" evidence="1">
    <location>
        <begin position="1"/>
        <end position="21"/>
    </location>
</feature>
<dbReference type="EMBL" id="SRMA01025209">
    <property type="protein sequence ID" value="TRY97748.1"/>
    <property type="molecule type" value="Genomic_DNA"/>
</dbReference>
<evidence type="ECO:0000256" key="1">
    <source>
        <dbReference type="SAM" id="MobiDB-lite"/>
    </source>
</evidence>
<accession>A0A553R6D8</accession>
<protein>
    <submittedName>
        <fullName evidence="2">Uncharacterized protein</fullName>
    </submittedName>
</protein>
<reference evidence="2 3" key="1">
    <citation type="journal article" date="2019" name="Sci. Data">
        <title>Hybrid genome assembly and annotation of Danionella translucida.</title>
        <authorList>
            <person name="Kadobianskyi M."/>
            <person name="Schulze L."/>
            <person name="Schuelke M."/>
            <person name="Judkewitz B."/>
        </authorList>
    </citation>
    <scope>NUCLEOTIDE SEQUENCE [LARGE SCALE GENOMIC DNA]</scope>
    <source>
        <strain evidence="2 3">Bolton</strain>
    </source>
</reference>
<name>A0A553R6D8_9TELE</name>
<sequence>MSEATVLRGEPERDDRERREASRFTPLDLHSQALWWRGKTDAFIPVMTMQLILNGLNLILIKCPESSRPVFVFMFEGRLTVI</sequence>
<keyword evidence="3" id="KW-1185">Reference proteome</keyword>
<dbReference type="OrthoDB" id="1875751at2759"/>